<proteinExistence type="predicted"/>
<gene>
    <name evidence="2" type="ORF">Fot_35971</name>
</gene>
<organism evidence="2 3">
    <name type="scientific">Forsythia ovata</name>
    <dbReference type="NCBI Taxonomy" id="205694"/>
    <lineage>
        <taxon>Eukaryota</taxon>
        <taxon>Viridiplantae</taxon>
        <taxon>Streptophyta</taxon>
        <taxon>Embryophyta</taxon>
        <taxon>Tracheophyta</taxon>
        <taxon>Spermatophyta</taxon>
        <taxon>Magnoliopsida</taxon>
        <taxon>eudicotyledons</taxon>
        <taxon>Gunneridae</taxon>
        <taxon>Pentapetalae</taxon>
        <taxon>asterids</taxon>
        <taxon>lamiids</taxon>
        <taxon>Lamiales</taxon>
        <taxon>Oleaceae</taxon>
        <taxon>Forsythieae</taxon>
        <taxon>Forsythia</taxon>
    </lineage>
</organism>
<name>A0ABD1SP70_9LAMI</name>
<evidence type="ECO:0000256" key="1">
    <source>
        <dbReference type="SAM" id="MobiDB-lite"/>
    </source>
</evidence>
<feature type="region of interest" description="Disordered" evidence="1">
    <location>
        <begin position="1"/>
        <end position="22"/>
    </location>
</feature>
<accession>A0ABD1SP70</accession>
<sequence>MEAREATASGGFKKKPAPVNGKKTQHLGFKYWRKEKSAELEAKMEAMESGGRQIYGYGLVSTSISQTGERRYLGKMEEEMWRERVCGVRKIDGQFFTTAINDVAVVYVCKIDDMALPYRQWA</sequence>
<comment type="caution">
    <text evidence="2">The sequence shown here is derived from an EMBL/GenBank/DDBJ whole genome shotgun (WGS) entry which is preliminary data.</text>
</comment>
<dbReference type="AlphaFoldDB" id="A0ABD1SP70"/>
<keyword evidence="3" id="KW-1185">Reference proteome</keyword>
<dbReference type="EMBL" id="JBFOLJ010000010">
    <property type="protein sequence ID" value="KAL2502123.1"/>
    <property type="molecule type" value="Genomic_DNA"/>
</dbReference>
<evidence type="ECO:0000313" key="2">
    <source>
        <dbReference type="EMBL" id="KAL2502123.1"/>
    </source>
</evidence>
<protein>
    <submittedName>
        <fullName evidence="2">Uncharacterized protein</fullName>
    </submittedName>
</protein>
<evidence type="ECO:0000313" key="3">
    <source>
        <dbReference type="Proteomes" id="UP001604277"/>
    </source>
</evidence>
<dbReference type="Proteomes" id="UP001604277">
    <property type="component" value="Unassembled WGS sequence"/>
</dbReference>
<reference evidence="3" key="1">
    <citation type="submission" date="2024-07" db="EMBL/GenBank/DDBJ databases">
        <title>Two chromosome-level genome assemblies of Korean endemic species Abeliophyllum distichum and Forsythia ovata (Oleaceae).</title>
        <authorList>
            <person name="Jang H."/>
        </authorList>
    </citation>
    <scope>NUCLEOTIDE SEQUENCE [LARGE SCALE GENOMIC DNA]</scope>
</reference>